<sequence>MTDPGTRRHRVEDVLLWAGLCLPVLWGVLTSAAGGYAWWEPVAEAALLAVAVAASRRRPPVAVLVAAACWAVSIVSRDGSVLGVAAFPPTMVVTSYLAGVRTAEVWPVLSGLLGASATVVVLAPLLAGEPGAGFTAGLTGIAGIALFGVVPWLVGRHRRQSLHLARVGWDHAERLEHEQLMIAEQARSRERTRIAEDMHDLLGHELSLIALRVGGLEVAPGLDERYREAAGEARRAVTAASERLREIVEVLHGDCESAGPEPGRQDVVELVRRARASGVPVELRLEGRVAPPPMVERTAYRVVREALTNAAKHARGALVRVTLDHRDGETHVTVTNDLVPADRGEARAGGGLGLVGLAERVRLGGGSFRAGERDGVFELVARVPHVPGRVAATGEARTAPPSRSAVRLAEERRRVRRTRLTAVAAALVAGTGVTAAVLGYMTYDAVTSTLRPADFERLRVGRELAEVRAVLPARTRVESPARTGPEPPAPAGAVCRYYSTHGNPFDGRRHDLYRLCFSGGRLASKDFLPGDGAGRGSAPGPGAESGKGEEHGGPSRTGR</sequence>
<keyword evidence="10" id="KW-0812">Transmembrane</keyword>
<keyword evidence="4" id="KW-0808">Transferase</keyword>
<evidence type="ECO:0000256" key="4">
    <source>
        <dbReference type="ARBA" id="ARBA00022679"/>
    </source>
</evidence>
<evidence type="ECO:0000256" key="9">
    <source>
        <dbReference type="SAM" id="MobiDB-lite"/>
    </source>
</evidence>
<dbReference type="EMBL" id="BAAAVI010000003">
    <property type="protein sequence ID" value="GAA2849668.1"/>
    <property type="molecule type" value="Genomic_DNA"/>
</dbReference>
<dbReference type="GO" id="GO:0016301">
    <property type="term" value="F:kinase activity"/>
    <property type="evidence" value="ECO:0007669"/>
    <property type="project" value="UniProtKB-KW"/>
</dbReference>
<dbReference type="PANTHER" id="PTHR24421:SF10">
    <property type="entry name" value="NITRATE_NITRITE SENSOR PROTEIN NARQ"/>
    <property type="match status" value="1"/>
</dbReference>
<comment type="caution">
    <text evidence="12">The sequence shown here is derived from an EMBL/GenBank/DDBJ whole genome shotgun (WGS) entry which is preliminary data.</text>
</comment>
<proteinExistence type="predicted"/>
<dbReference type="InterPro" id="IPR050482">
    <property type="entry name" value="Sensor_HK_TwoCompSys"/>
</dbReference>
<dbReference type="InterPro" id="IPR011712">
    <property type="entry name" value="Sig_transdc_His_kin_sub3_dim/P"/>
</dbReference>
<evidence type="ECO:0000256" key="1">
    <source>
        <dbReference type="ARBA" id="ARBA00000085"/>
    </source>
</evidence>
<gene>
    <name evidence="12" type="ORF">GCM10010517_07070</name>
</gene>
<comment type="catalytic activity">
    <reaction evidence="1">
        <text>ATP + protein L-histidine = ADP + protein N-phospho-L-histidine.</text>
        <dbReference type="EC" id="2.7.13.3"/>
    </reaction>
</comment>
<keyword evidence="5" id="KW-0547">Nucleotide-binding</keyword>
<keyword evidence="3" id="KW-0597">Phosphoprotein</keyword>
<dbReference type="Pfam" id="PF07730">
    <property type="entry name" value="HisKA_3"/>
    <property type="match status" value="1"/>
</dbReference>
<evidence type="ECO:0000256" key="5">
    <source>
        <dbReference type="ARBA" id="ARBA00022741"/>
    </source>
</evidence>
<keyword evidence="13" id="KW-1185">Reference proteome</keyword>
<feature type="transmembrane region" description="Helical" evidence="10">
    <location>
        <begin position="81"/>
        <end position="98"/>
    </location>
</feature>
<accession>A0ABP6I6I6</accession>
<feature type="transmembrane region" description="Helical" evidence="10">
    <location>
        <begin position="133"/>
        <end position="154"/>
    </location>
</feature>
<keyword evidence="6 12" id="KW-0418">Kinase</keyword>
<dbReference type="Gene3D" id="3.30.565.10">
    <property type="entry name" value="Histidine kinase-like ATPase, C-terminal domain"/>
    <property type="match status" value="1"/>
</dbReference>
<feature type="domain" description="Signal transduction histidine kinase subgroup 3 dimerisation and phosphoacceptor" evidence="11">
    <location>
        <begin position="190"/>
        <end position="252"/>
    </location>
</feature>
<keyword evidence="10" id="KW-0472">Membrane</keyword>
<dbReference type="SUPFAM" id="SSF55874">
    <property type="entry name" value="ATPase domain of HSP90 chaperone/DNA topoisomerase II/histidine kinase"/>
    <property type="match status" value="1"/>
</dbReference>
<keyword evidence="8" id="KW-0902">Two-component regulatory system</keyword>
<evidence type="ECO:0000313" key="12">
    <source>
        <dbReference type="EMBL" id="GAA2849668.1"/>
    </source>
</evidence>
<dbReference type="PANTHER" id="PTHR24421">
    <property type="entry name" value="NITRATE/NITRITE SENSOR PROTEIN NARX-RELATED"/>
    <property type="match status" value="1"/>
</dbReference>
<dbReference type="CDD" id="cd16917">
    <property type="entry name" value="HATPase_UhpB-NarQ-NarX-like"/>
    <property type="match status" value="1"/>
</dbReference>
<evidence type="ECO:0000256" key="6">
    <source>
        <dbReference type="ARBA" id="ARBA00022777"/>
    </source>
</evidence>
<evidence type="ECO:0000256" key="8">
    <source>
        <dbReference type="ARBA" id="ARBA00023012"/>
    </source>
</evidence>
<name>A0ABP6I6I6_9ACTN</name>
<reference evidence="13" key="1">
    <citation type="journal article" date="2019" name="Int. J. Syst. Evol. Microbiol.">
        <title>The Global Catalogue of Microorganisms (GCM) 10K type strain sequencing project: providing services to taxonomists for standard genome sequencing and annotation.</title>
        <authorList>
            <consortium name="The Broad Institute Genomics Platform"/>
            <consortium name="The Broad Institute Genome Sequencing Center for Infectious Disease"/>
            <person name="Wu L."/>
            <person name="Ma J."/>
        </authorList>
    </citation>
    <scope>NUCLEOTIDE SEQUENCE [LARGE SCALE GENOMIC DNA]</scope>
    <source>
        <strain evidence="13">JCM 6242</strain>
    </source>
</reference>
<keyword evidence="7" id="KW-0067">ATP-binding</keyword>
<feature type="transmembrane region" description="Helical" evidence="10">
    <location>
        <begin position="105"/>
        <end position="127"/>
    </location>
</feature>
<dbReference type="InterPro" id="IPR036890">
    <property type="entry name" value="HATPase_C_sf"/>
</dbReference>
<evidence type="ECO:0000259" key="11">
    <source>
        <dbReference type="Pfam" id="PF07730"/>
    </source>
</evidence>
<evidence type="ECO:0000313" key="13">
    <source>
        <dbReference type="Proteomes" id="UP001500831"/>
    </source>
</evidence>
<evidence type="ECO:0000256" key="3">
    <source>
        <dbReference type="ARBA" id="ARBA00022553"/>
    </source>
</evidence>
<feature type="region of interest" description="Disordered" evidence="9">
    <location>
        <begin position="527"/>
        <end position="559"/>
    </location>
</feature>
<dbReference type="Proteomes" id="UP001500831">
    <property type="component" value="Unassembled WGS sequence"/>
</dbReference>
<organism evidence="12 13">
    <name type="scientific">Streptosporangium fragile</name>
    <dbReference type="NCBI Taxonomy" id="46186"/>
    <lineage>
        <taxon>Bacteria</taxon>
        <taxon>Bacillati</taxon>
        <taxon>Actinomycetota</taxon>
        <taxon>Actinomycetes</taxon>
        <taxon>Streptosporangiales</taxon>
        <taxon>Streptosporangiaceae</taxon>
        <taxon>Streptosporangium</taxon>
    </lineage>
</organism>
<feature type="transmembrane region" description="Helical" evidence="10">
    <location>
        <begin position="14"/>
        <end position="39"/>
    </location>
</feature>
<protein>
    <recommendedName>
        <fullName evidence="2">histidine kinase</fullName>
        <ecNumber evidence="2">2.7.13.3</ecNumber>
    </recommendedName>
</protein>
<evidence type="ECO:0000256" key="2">
    <source>
        <dbReference type="ARBA" id="ARBA00012438"/>
    </source>
</evidence>
<dbReference type="Gene3D" id="1.20.5.1930">
    <property type="match status" value="1"/>
</dbReference>
<keyword evidence="10" id="KW-1133">Transmembrane helix</keyword>
<evidence type="ECO:0000256" key="10">
    <source>
        <dbReference type="SAM" id="Phobius"/>
    </source>
</evidence>
<evidence type="ECO:0000256" key="7">
    <source>
        <dbReference type="ARBA" id="ARBA00022840"/>
    </source>
</evidence>
<dbReference type="EC" id="2.7.13.3" evidence="2"/>
<feature type="transmembrane region" description="Helical" evidence="10">
    <location>
        <begin position="420"/>
        <end position="443"/>
    </location>
</feature>
<feature type="compositionally biased region" description="Gly residues" evidence="9">
    <location>
        <begin position="531"/>
        <end position="545"/>
    </location>
</feature>